<evidence type="ECO:0000313" key="2">
    <source>
        <dbReference type="EMBL" id="KAK3399415.1"/>
    </source>
</evidence>
<proteinExistence type="predicted"/>
<comment type="caution">
    <text evidence="2">The sequence shown here is derived from an EMBL/GenBank/DDBJ whole genome shotgun (WGS) entry which is preliminary data.</text>
</comment>
<sequence length="164" mass="17657">MQIFLPLEYIARALLPLTSPQRRLLPGLFCPFPVLYPGLLGLAFCRQHLKNRFSEAQEAVINDGYAKGFYARSRCFATGLNAQGLKGYYACSKCYETGLTAKGLCPDCLNTGRATKGRRRANIPKVGGTHGKGLKRGPRKDRDGPSGSGMGGGSMNTAKALLVS</sequence>
<organism evidence="2 3">
    <name type="scientific">Sordaria brevicollis</name>
    <dbReference type="NCBI Taxonomy" id="83679"/>
    <lineage>
        <taxon>Eukaryota</taxon>
        <taxon>Fungi</taxon>
        <taxon>Dikarya</taxon>
        <taxon>Ascomycota</taxon>
        <taxon>Pezizomycotina</taxon>
        <taxon>Sordariomycetes</taxon>
        <taxon>Sordariomycetidae</taxon>
        <taxon>Sordariales</taxon>
        <taxon>Sordariaceae</taxon>
        <taxon>Sordaria</taxon>
    </lineage>
</organism>
<feature type="region of interest" description="Disordered" evidence="1">
    <location>
        <begin position="119"/>
        <end position="164"/>
    </location>
</feature>
<accession>A0AAE0UD61</accession>
<dbReference type="EMBL" id="JAUTDP010000005">
    <property type="protein sequence ID" value="KAK3399415.1"/>
    <property type="molecule type" value="Genomic_DNA"/>
</dbReference>
<gene>
    <name evidence="2" type="ORF">B0T20DRAFT_392430</name>
</gene>
<protein>
    <submittedName>
        <fullName evidence="2">Uncharacterized protein</fullName>
    </submittedName>
</protein>
<reference evidence="2" key="1">
    <citation type="journal article" date="2023" name="Mol. Phylogenet. Evol.">
        <title>Genome-scale phylogeny and comparative genomics of the fungal order Sordariales.</title>
        <authorList>
            <person name="Hensen N."/>
            <person name="Bonometti L."/>
            <person name="Westerberg I."/>
            <person name="Brannstrom I.O."/>
            <person name="Guillou S."/>
            <person name="Cros-Aarteil S."/>
            <person name="Calhoun S."/>
            <person name="Haridas S."/>
            <person name="Kuo A."/>
            <person name="Mondo S."/>
            <person name="Pangilinan J."/>
            <person name="Riley R."/>
            <person name="LaButti K."/>
            <person name="Andreopoulos B."/>
            <person name="Lipzen A."/>
            <person name="Chen C."/>
            <person name="Yan M."/>
            <person name="Daum C."/>
            <person name="Ng V."/>
            <person name="Clum A."/>
            <person name="Steindorff A."/>
            <person name="Ohm R.A."/>
            <person name="Martin F."/>
            <person name="Silar P."/>
            <person name="Natvig D.O."/>
            <person name="Lalanne C."/>
            <person name="Gautier V."/>
            <person name="Ament-Velasquez S.L."/>
            <person name="Kruys A."/>
            <person name="Hutchinson M.I."/>
            <person name="Powell A.J."/>
            <person name="Barry K."/>
            <person name="Miller A.N."/>
            <person name="Grigoriev I.V."/>
            <person name="Debuchy R."/>
            <person name="Gladieux P."/>
            <person name="Hiltunen Thoren M."/>
            <person name="Johannesson H."/>
        </authorList>
    </citation>
    <scope>NUCLEOTIDE SEQUENCE</scope>
    <source>
        <strain evidence="2">FGSC 1904</strain>
    </source>
</reference>
<evidence type="ECO:0000256" key="1">
    <source>
        <dbReference type="SAM" id="MobiDB-lite"/>
    </source>
</evidence>
<keyword evidence="3" id="KW-1185">Reference proteome</keyword>
<evidence type="ECO:0000313" key="3">
    <source>
        <dbReference type="Proteomes" id="UP001281003"/>
    </source>
</evidence>
<reference evidence="2" key="2">
    <citation type="submission" date="2023-07" db="EMBL/GenBank/DDBJ databases">
        <authorList>
            <consortium name="Lawrence Berkeley National Laboratory"/>
            <person name="Haridas S."/>
            <person name="Hensen N."/>
            <person name="Bonometti L."/>
            <person name="Westerberg I."/>
            <person name="Brannstrom I.O."/>
            <person name="Guillou S."/>
            <person name="Cros-Aarteil S."/>
            <person name="Calhoun S."/>
            <person name="Kuo A."/>
            <person name="Mondo S."/>
            <person name="Pangilinan J."/>
            <person name="Riley R."/>
            <person name="LaButti K."/>
            <person name="Andreopoulos B."/>
            <person name="Lipzen A."/>
            <person name="Chen C."/>
            <person name="Yanf M."/>
            <person name="Daum C."/>
            <person name="Ng V."/>
            <person name="Clum A."/>
            <person name="Steindorff A."/>
            <person name="Ohm R."/>
            <person name="Martin F."/>
            <person name="Silar P."/>
            <person name="Natvig D."/>
            <person name="Lalanne C."/>
            <person name="Gautier V."/>
            <person name="Ament-velasquez S.L."/>
            <person name="Kruys A."/>
            <person name="Hutchinson M.I."/>
            <person name="Powell A.J."/>
            <person name="Barry K."/>
            <person name="Miller A.N."/>
            <person name="Grigoriev I.V."/>
            <person name="Debuchy R."/>
            <person name="Gladieux P."/>
            <person name="Thoren M.H."/>
            <person name="Johannesson H."/>
        </authorList>
    </citation>
    <scope>NUCLEOTIDE SEQUENCE</scope>
    <source>
        <strain evidence="2">FGSC 1904</strain>
    </source>
</reference>
<name>A0AAE0UD61_SORBR</name>
<dbReference type="Proteomes" id="UP001281003">
    <property type="component" value="Unassembled WGS sequence"/>
</dbReference>
<dbReference type="AlphaFoldDB" id="A0AAE0UD61"/>